<sequence>MSIVNYLGCNFTLHLSPDDSDEKILIGDCFSDEENRENVKKHFTTKYVYEVFTNHFVGMWFNKHYKKEYLKSNTESQISFLALCKLLDSYMKDREYCEFYTCWVGDELEERNVELDQTINLNNFDINKVQIYEKTLLTLKK</sequence>
<reference evidence="1 2" key="1">
    <citation type="submission" date="2021-01" db="EMBL/GenBank/DDBJ databases">
        <title>Genomic Encyclopedia of Type Strains, Phase IV (KMG-IV): sequencing the most valuable type-strain genomes for metagenomic binning, comparative biology and taxonomic classification.</title>
        <authorList>
            <person name="Goeker M."/>
        </authorList>
    </citation>
    <scope>NUCLEOTIDE SEQUENCE [LARGE SCALE GENOMIC DNA]</scope>
    <source>
        <strain evidence="1 2">DSM 105482</strain>
    </source>
</reference>
<dbReference type="RefSeq" id="WP_204538156.1">
    <property type="nucleotide sequence ID" value="NZ_JAFBFI010000002.1"/>
</dbReference>
<dbReference type="Proteomes" id="UP000823486">
    <property type="component" value="Unassembled WGS sequence"/>
</dbReference>
<proteinExistence type="predicted"/>
<evidence type="ECO:0000313" key="2">
    <source>
        <dbReference type="Proteomes" id="UP000823486"/>
    </source>
</evidence>
<organism evidence="1 2">
    <name type="scientific">Peribacillus deserti</name>
    <dbReference type="NCBI Taxonomy" id="673318"/>
    <lineage>
        <taxon>Bacteria</taxon>
        <taxon>Bacillati</taxon>
        <taxon>Bacillota</taxon>
        <taxon>Bacilli</taxon>
        <taxon>Bacillales</taxon>
        <taxon>Bacillaceae</taxon>
        <taxon>Peribacillus</taxon>
    </lineage>
</organism>
<dbReference type="EMBL" id="JAFBFI010000002">
    <property type="protein sequence ID" value="MBM7691140.1"/>
    <property type="molecule type" value="Genomic_DNA"/>
</dbReference>
<accession>A0ABS2QDN9</accession>
<keyword evidence="2" id="KW-1185">Reference proteome</keyword>
<gene>
    <name evidence="1" type="ORF">JOC77_000545</name>
</gene>
<protein>
    <submittedName>
        <fullName evidence="1">Uncharacterized protein</fullName>
    </submittedName>
</protein>
<evidence type="ECO:0000313" key="1">
    <source>
        <dbReference type="EMBL" id="MBM7691140.1"/>
    </source>
</evidence>
<name>A0ABS2QDN9_9BACI</name>
<comment type="caution">
    <text evidence="1">The sequence shown here is derived from an EMBL/GenBank/DDBJ whole genome shotgun (WGS) entry which is preliminary data.</text>
</comment>